<dbReference type="EMBL" id="X95235">
    <property type="protein sequence ID" value="CAA64522.1"/>
    <property type="molecule type" value="Genomic_DNA"/>
</dbReference>
<evidence type="ECO:0000313" key="1">
    <source>
        <dbReference type="EMBL" id="CAA64522.1"/>
    </source>
</evidence>
<gene>
    <name evidence="1" type="primary">TFAP2</name>
</gene>
<reference evidence="1" key="2">
    <citation type="journal article" date="1996" name="Nucleic Acids Res.">
        <title>Comparative and functional analysis of the AP2 promoter indicates that conserved octamer and initiator elements are critical for activity.</title>
        <authorList>
            <person name="Creaser PCC"/>
            <person name="D'Argenio DAA"/>
            <person name="Williams T"/>
        </authorList>
    </citation>
    <scope>NUCLEOTIDE SEQUENCE</scope>
</reference>
<dbReference type="ChiTaRS" id="TFAP2A">
    <property type="organism name" value="human"/>
</dbReference>
<reference evidence="1" key="3">
    <citation type="submission" date="1996-01" db="EMBL/GenBank/DDBJ databases">
        <authorList>
            <person name="Williams T.J."/>
        </authorList>
    </citation>
    <scope>NUCLEOTIDE SEQUENCE</scope>
</reference>
<proteinExistence type="predicted"/>
<accession>Q92755</accession>
<protein>
    <submittedName>
        <fullName evidence="1">Transcription factor AP2</fullName>
    </submittedName>
</protein>
<feature type="non-terminal residue" evidence="1">
    <location>
        <position position="43"/>
    </location>
</feature>
<reference evidence="1" key="1">
    <citation type="journal article" date="1994" name="Nucleic Acids Res.">
        <title>The genomic structure of the human AP-2 transcription factor.</title>
        <authorList>
            <person name="Bauer R."/>
            <person name="Imhof A."/>
            <person name="Pscherer A."/>
            <person name="Kopp H."/>
            <person name="Moser M."/>
            <person name="Seegers S."/>
            <person name="Kerscher M."/>
            <person name="Tainsky M.A."/>
            <person name="Hofstaedter F."/>
            <person name="Buettner R."/>
        </authorList>
    </citation>
    <scope>NUCLEOTIDE SEQUENCE</scope>
</reference>
<dbReference type="PeptideAtlas" id="Q92755"/>
<sequence>MLWKLTDNIKYEDCEVSATPARSSVRSQAPSLTLPLLLLSLQP</sequence>
<organism evidence="1">
    <name type="scientific">Homo sapiens</name>
    <name type="common">Human</name>
    <dbReference type="NCBI Taxonomy" id="9606"/>
    <lineage>
        <taxon>Eukaryota</taxon>
        <taxon>Metazoa</taxon>
        <taxon>Chordata</taxon>
        <taxon>Craniata</taxon>
        <taxon>Vertebrata</taxon>
        <taxon>Euteleostomi</taxon>
        <taxon>Mammalia</taxon>
        <taxon>Eutheria</taxon>
        <taxon>Euarchontoglires</taxon>
        <taxon>Primates</taxon>
        <taxon>Haplorrhini</taxon>
        <taxon>Catarrhini</taxon>
        <taxon>Hominidae</taxon>
        <taxon>Homo</taxon>
    </lineage>
</organism>
<dbReference type="AlphaFoldDB" id="Q92755"/>
<name>Q92755_HUMAN</name>